<protein>
    <submittedName>
        <fullName evidence="2">Uncharacterized protein</fullName>
    </submittedName>
</protein>
<dbReference type="EMBL" id="CAXIEN010000592">
    <property type="protein sequence ID" value="CAL1300931.1"/>
    <property type="molecule type" value="Genomic_DNA"/>
</dbReference>
<keyword evidence="1" id="KW-0472">Membrane</keyword>
<accession>A0AAV2BX74</accession>
<keyword evidence="1" id="KW-0812">Transmembrane</keyword>
<evidence type="ECO:0000313" key="2">
    <source>
        <dbReference type="EMBL" id="CAL1300931.1"/>
    </source>
</evidence>
<evidence type="ECO:0000313" key="3">
    <source>
        <dbReference type="Proteomes" id="UP001497382"/>
    </source>
</evidence>
<gene>
    <name evidence="2" type="ORF">LARSCL_LOCUS22205</name>
</gene>
<proteinExistence type="predicted"/>
<name>A0AAV2BX74_9ARAC</name>
<comment type="caution">
    <text evidence="2">The sequence shown here is derived from an EMBL/GenBank/DDBJ whole genome shotgun (WGS) entry which is preliminary data.</text>
</comment>
<evidence type="ECO:0000256" key="1">
    <source>
        <dbReference type="SAM" id="Phobius"/>
    </source>
</evidence>
<dbReference type="Proteomes" id="UP001497382">
    <property type="component" value="Unassembled WGS sequence"/>
</dbReference>
<keyword evidence="1" id="KW-1133">Transmembrane helix</keyword>
<dbReference type="AlphaFoldDB" id="A0AAV2BX74"/>
<organism evidence="2 3">
    <name type="scientific">Larinioides sclopetarius</name>
    <dbReference type="NCBI Taxonomy" id="280406"/>
    <lineage>
        <taxon>Eukaryota</taxon>
        <taxon>Metazoa</taxon>
        <taxon>Ecdysozoa</taxon>
        <taxon>Arthropoda</taxon>
        <taxon>Chelicerata</taxon>
        <taxon>Arachnida</taxon>
        <taxon>Araneae</taxon>
        <taxon>Araneomorphae</taxon>
        <taxon>Entelegynae</taxon>
        <taxon>Araneoidea</taxon>
        <taxon>Araneidae</taxon>
        <taxon>Larinioides</taxon>
    </lineage>
</organism>
<sequence>MPHSQSYPVTKVQVSLPQLHLSYSARPRNHLLCSGWCAFVVAGVFALHFLV</sequence>
<feature type="transmembrane region" description="Helical" evidence="1">
    <location>
        <begin position="31"/>
        <end position="50"/>
    </location>
</feature>
<reference evidence="2 3" key="1">
    <citation type="submission" date="2024-04" db="EMBL/GenBank/DDBJ databases">
        <authorList>
            <person name="Rising A."/>
            <person name="Reimegard J."/>
            <person name="Sonavane S."/>
            <person name="Akerstrom W."/>
            <person name="Nylinder S."/>
            <person name="Hedman E."/>
            <person name="Kallberg Y."/>
        </authorList>
    </citation>
    <scope>NUCLEOTIDE SEQUENCE [LARGE SCALE GENOMIC DNA]</scope>
</reference>
<keyword evidence="3" id="KW-1185">Reference proteome</keyword>